<sequence length="113" mass="12771">MDTNETQSTPVWGLRNDVFPSFGARLVQEGNHLHYLADRAGIYGEFTPAQLKTLNIVFPMFIKRMEVALRTGALNPREARRFTTALRGIICEADTRGSFGYVYLSLYPTVVKN</sequence>
<protein>
    <submittedName>
        <fullName evidence="1">Antitoxin YeeU</fullName>
    </submittedName>
</protein>
<dbReference type="AlphaFoldDB" id="A0A248KCL1"/>
<dbReference type="EMBL" id="CP022120">
    <property type="protein sequence ID" value="ASG55802.1"/>
    <property type="molecule type" value="Genomic_DNA"/>
</dbReference>
<dbReference type="InterPro" id="IPR038025">
    <property type="entry name" value="CbeA_sf"/>
</dbReference>
<dbReference type="Proteomes" id="UP000197991">
    <property type="component" value="Chromosome"/>
</dbReference>
<keyword evidence="2" id="KW-1185">Reference proteome</keyword>
<dbReference type="GO" id="GO:0051495">
    <property type="term" value="P:positive regulation of cytoskeleton organization"/>
    <property type="evidence" value="ECO:0007669"/>
    <property type="project" value="InterPro"/>
</dbReference>
<dbReference type="OrthoDB" id="5588975at2"/>
<dbReference type="GeneID" id="44979311"/>
<name>A0A248KCL1_SALBN</name>
<dbReference type="InterPro" id="IPR009320">
    <property type="entry name" value="Antitoxin_CbeA"/>
</dbReference>
<dbReference type="Gene3D" id="3.30.450.20">
    <property type="entry name" value="PAS domain"/>
    <property type="match status" value="1"/>
</dbReference>
<reference evidence="1 2" key="1">
    <citation type="submission" date="2017-06" db="EMBL/GenBank/DDBJ databases">
        <title>Salmonella reference genomes for public health.</title>
        <authorList>
            <person name="Robertson J."/>
            <person name="Yoshida C."/>
            <person name="Gurnik S."/>
            <person name="Nash J."/>
        </authorList>
    </citation>
    <scope>NUCLEOTIDE SEQUENCE [LARGE SCALE GENOMIC DNA]</scope>
    <source>
        <strain evidence="1 2">SA19983605</strain>
    </source>
</reference>
<evidence type="ECO:0000313" key="2">
    <source>
        <dbReference type="Proteomes" id="UP000197991"/>
    </source>
</evidence>
<dbReference type="Pfam" id="PF06154">
    <property type="entry name" value="CbeA_antitoxin"/>
    <property type="match status" value="1"/>
</dbReference>
<dbReference type="SUPFAM" id="SSF143737">
    <property type="entry name" value="YeeU-like"/>
    <property type="match status" value="1"/>
</dbReference>
<accession>A0A248KCL1</accession>
<proteinExistence type="predicted"/>
<evidence type="ECO:0000313" key="1">
    <source>
        <dbReference type="EMBL" id="ASG55802.1"/>
    </source>
</evidence>
<dbReference type="RefSeq" id="WP_000380487.1">
    <property type="nucleotide sequence ID" value="NZ_CP022120.1"/>
</dbReference>
<organism evidence="1 2">
    <name type="scientific">Salmonella bongori serovar 66:z41:- str. SA19983605</name>
    <dbReference type="NCBI Taxonomy" id="1243617"/>
    <lineage>
        <taxon>Bacteria</taxon>
        <taxon>Pseudomonadati</taxon>
        <taxon>Pseudomonadota</taxon>
        <taxon>Gammaproteobacteria</taxon>
        <taxon>Enterobacterales</taxon>
        <taxon>Enterobacteriaceae</taxon>
        <taxon>Salmonella</taxon>
    </lineage>
</organism>
<gene>
    <name evidence="1" type="ORF">LFZ56_16935</name>
</gene>